<comment type="caution">
    <text evidence="2">The sequence shown here is derived from an EMBL/GenBank/DDBJ whole genome shotgun (WGS) entry which is preliminary data.</text>
</comment>
<name>A0ABR1DGR6_NECAM</name>
<feature type="region of interest" description="Disordered" evidence="1">
    <location>
        <begin position="98"/>
        <end position="121"/>
    </location>
</feature>
<protein>
    <submittedName>
        <fullName evidence="2">Uncharacterized protein</fullName>
    </submittedName>
</protein>
<dbReference type="Proteomes" id="UP001303046">
    <property type="component" value="Unassembled WGS sequence"/>
</dbReference>
<sequence>MEGTKVLLTLSKTCKVRLKTPLQLNSNKNLKATSCADQEGHIPSWTCNTKEIRRLASPDKGGHPFRLPKPRCLSPNGRSHSCCASATVVVLRYCVGQSPRGVGAGRSLTPRRPSSVADDVATQLQETKRVRAERLKALRR</sequence>
<evidence type="ECO:0000313" key="3">
    <source>
        <dbReference type="Proteomes" id="UP001303046"/>
    </source>
</evidence>
<evidence type="ECO:0000313" key="2">
    <source>
        <dbReference type="EMBL" id="KAK6748646.1"/>
    </source>
</evidence>
<organism evidence="2 3">
    <name type="scientific">Necator americanus</name>
    <name type="common">Human hookworm</name>
    <dbReference type="NCBI Taxonomy" id="51031"/>
    <lineage>
        <taxon>Eukaryota</taxon>
        <taxon>Metazoa</taxon>
        <taxon>Ecdysozoa</taxon>
        <taxon>Nematoda</taxon>
        <taxon>Chromadorea</taxon>
        <taxon>Rhabditida</taxon>
        <taxon>Rhabditina</taxon>
        <taxon>Rhabditomorpha</taxon>
        <taxon>Strongyloidea</taxon>
        <taxon>Ancylostomatidae</taxon>
        <taxon>Bunostominae</taxon>
        <taxon>Necator</taxon>
    </lineage>
</organism>
<proteinExistence type="predicted"/>
<keyword evidence="3" id="KW-1185">Reference proteome</keyword>
<evidence type="ECO:0000256" key="1">
    <source>
        <dbReference type="SAM" id="MobiDB-lite"/>
    </source>
</evidence>
<gene>
    <name evidence="2" type="primary">Necator_chrIV.g14624</name>
    <name evidence="2" type="ORF">RB195_001329</name>
</gene>
<dbReference type="EMBL" id="JAVFWL010000004">
    <property type="protein sequence ID" value="KAK6748646.1"/>
    <property type="molecule type" value="Genomic_DNA"/>
</dbReference>
<reference evidence="2 3" key="1">
    <citation type="submission" date="2023-08" db="EMBL/GenBank/DDBJ databases">
        <title>A Necator americanus chromosomal reference genome.</title>
        <authorList>
            <person name="Ilik V."/>
            <person name="Petrzelkova K.J."/>
            <person name="Pardy F."/>
            <person name="Fuh T."/>
            <person name="Niatou-Singa F.S."/>
            <person name="Gouil Q."/>
            <person name="Baker L."/>
            <person name="Ritchie M.E."/>
            <person name="Jex A.R."/>
            <person name="Gazzola D."/>
            <person name="Li H."/>
            <person name="Toshio Fujiwara R."/>
            <person name="Zhan B."/>
            <person name="Aroian R.V."/>
            <person name="Pafco B."/>
            <person name="Schwarz E.M."/>
        </authorList>
    </citation>
    <scope>NUCLEOTIDE SEQUENCE [LARGE SCALE GENOMIC DNA]</scope>
    <source>
        <strain evidence="2 3">Aroian</strain>
        <tissue evidence="2">Whole animal</tissue>
    </source>
</reference>
<accession>A0ABR1DGR6</accession>